<evidence type="ECO:0000256" key="2">
    <source>
        <dbReference type="SAM" id="SignalP"/>
    </source>
</evidence>
<dbReference type="EMBL" id="ML993581">
    <property type="protein sequence ID" value="KAF2172450.1"/>
    <property type="molecule type" value="Genomic_DNA"/>
</dbReference>
<name>A0A6A6D205_ZASCE</name>
<feature type="chain" id="PRO_5025464986" description="Alpha-1,3-mannosyltransferase" evidence="2">
    <location>
        <begin position="28"/>
        <end position="133"/>
    </location>
</feature>
<keyword evidence="2" id="KW-0732">Signal</keyword>
<evidence type="ECO:0000313" key="4">
    <source>
        <dbReference type="Proteomes" id="UP000799537"/>
    </source>
</evidence>
<dbReference type="GeneID" id="54564732"/>
<evidence type="ECO:0000313" key="3">
    <source>
        <dbReference type="EMBL" id="KAF2172450.1"/>
    </source>
</evidence>
<dbReference type="AlphaFoldDB" id="A0A6A6D205"/>
<sequence>MHHLHPRSRSTSTLFTATLAISFLVVGAPHLLPCPADRRQFAHSFETADGKRYRRKRKEVANGNEDTQEIEVSDDGSMVNGKPKRECPVPRPGGIVGQIMGFKNEERPKPSEVIVQPLNAKRSRLHNEGGETP</sequence>
<proteinExistence type="predicted"/>
<protein>
    <recommendedName>
        <fullName evidence="5">Alpha-1,3-mannosyltransferase</fullName>
    </recommendedName>
</protein>
<evidence type="ECO:0000256" key="1">
    <source>
        <dbReference type="SAM" id="MobiDB-lite"/>
    </source>
</evidence>
<keyword evidence="4" id="KW-1185">Reference proteome</keyword>
<dbReference type="RefSeq" id="XP_033673339.1">
    <property type="nucleotide sequence ID" value="XM_033811460.1"/>
</dbReference>
<organism evidence="3 4">
    <name type="scientific">Zasmidium cellare ATCC 36951</name>
    <dbReference type="NCBI Taxonomy" id="1080233"/>
    <lineage>
        <taxon>Eukaryota</taxon>
        <taxon>Fungi</taxon>
        <taxon>Dikarya</taxon>
        <taxon>Ascomycota</taxon>
        <taxon>Pezizomycotina</taxon>
        <taxon>Dothideomycetes</taxon>
        <taxon>Dothideomycetidae</taxon>
        <taxon>Mycosphaerellales</taxon>
        <taxon>Mycosphaerellaceae</taxon>
        <taxon>Zasmidium</taxon>
    </lineage>
</organism>
<reference evidence="3" key="1">
    <citation type="journal article" date="2020" name="Stud. Mycol.">
        <title>101 Dothideomycetes genomes: a test case for predicting lifestyles and emergence of pathogens.</title>
        <authorList>
            <person name="Haridas S."/>
            <person name="Albert R."/>
            <person name="Binder M."/>
            <person name="Bloem J."/>
            <person name="Labutti K."/>
            <person name="Salamov A."/>
            <person name="Andreopoulos B."/>
            <person name="Baker S."/>
            <person name="Barry K."/>
            <person name="Bills G."/>
            <person name="Bluhm B."/>
            <person name="Cannon C."/>
            <person name="Castanera R."/>
            <person name="Culley D."/>
            <person name="Daum C."/>
            <person name="Ezra D."/>
            <person name="Gonzalez J."/>
            <person name="Henrissat B."/>
            <person name="Kuo A."/>
            <person name="Liang C."/>
            <person name="Lipzen A."/>
            <person name="Lutzoni F."/>
            <person name="Magnuson J."/>
            <person name="Mondo S."/>
            <person name="Nolan M."/>
            <person name="Ohm R."/>
            <person name="Pangilinan J."/>
            <person name="Park H.-J."/>
            <person name="Ramirez L."/>
            <person name="Alfaro M."/>
            <person name="Sun H."/>
            <person name="Tritt A."/>
            <person name="Yoshinaga Y."/>
            <person name="Zwiers L.-H."/>
            <person name="Turgeon B."/>
            <person name="Goodwin S."/>
            <person name="Spatafora J."/>
            <person name="Crous P."/>
            <person name="Grigoriev I."/>
        </authorList>
    </citation>
    <scope>NUCLEOTIDE SEQUENCE</scope>
    <source>
        <strain evidence="3">ATCC 36951</strain>
    </source>
</reference>
<dbReference type="PANTHER" id="PTHR40020:SF1">
    <property type="entry name" value="CYTOCHROME C OXIDASE ASSEMBLY FACTOR 2"/>
    <property type="match status" value="1"/>
</dbReference>
<evidence type="ECO:0008006" key="5">
    <source>
        <dbReference type="Google" id="ProtNLM"/>
    </source>
</evidence>
<dbReference type="OrthoDB" id="5410040at2759"/>
<accession>A0A6A6D205</accession>
<feature type="signal peptide" evidence="2">
    <location>
        <begin position="1"/>
        <end position="27"/>
    </location>
</feature>
<feature type="region of interest" description="Disordered" evidence="1">
    <location>
        <begin position="50"/>
        <end position="133"/>
    </location>
</feature>
<dbReference type="Proteomes" id="UP000799537">
    <property type="component" value="Unassembled WGS sequence"/>
</dbReference>
<gene>
    <name evidence="3" type="ORF">M409DRAFT_50148</name>
</gene>
<dbReference type="GO" id="GO:0005759">
    <property type="term" value="C:mitochondrial matrix"/>
    <property type="evidence" value="ECO:0007669"/>
    <property type="project" value="TreeGrafter"/>
</dbReference>
<dbReference type="PANTHER" id="PTHR40020">
    <property type="entry name" value="CYTOCHROME C OXIDASE ASSEMBLY FACTOR 2"/>
    <property type="match status" value="1"/>
</dbReference>
<dbReference type="GO" id="GO:0033617">
    <property type="term" value="P:mitochondrial respiratory chain complex IV assembly"/>
    <property type="evidence" value="ECO:0007669"/>
    <property type="project" value="TreeGrafter"/>
</dbReference>